<protein>
    <submittedName>
        <fullName evidence="2">Uncharacterized protein</fullName>
    </submittedName>
</protein>
<proteinExistence type="predicted"/>
<keyword evidence="1" id="KW-1133">Transmembrane helix</keyword>
<evidence type="ECO:0000256" key="1">
    <source>
        <dbReference type="SAM" id="Phobius"/>
    </source>
</evidence>
<accession>A0A2S6IPJ7</accession>
<evidence type="ECO:0000313" key="3">
    <source>
        <dbReference type="Proteomes" id="UP000239485"/>
    </source>
</evidence>
<comment type="caution">
    <text evidence="2">The sequence shown here is derived from an EMBL/GenBank/DDBJ whole genome shotgun (WGS) entry which is preliminary data.</text>
</comment>
<dbReference type="Proteomes" id="UP000239485">
    <property type="component" value="Unassembled WGS sequence"/>
</dbReference>
<dbReference type="EMBL" id="PTJD01000005">
    <property type="protein sequence ID" value="PPK96177.1"/>
    <property type="molecule type" value="Genomic_DNA"/>
</dbReference>
<sequence length="44" mass="4565">MSTAPRPPDGREPSGGRRLLVLGGVMILIVVALSLLATWAAQHG</sequence>
<dbReference type="AlphaFoldDB" id="A0A2S6IPJ7"/>
<evidence type="ECO:0000313" key="2">
    <source>
        <dbReference type="EMBL" id="PPK96177.1"/>
    </source>
</evidence>
<keyword evidence="3" id="KW-1185">Reference proteome</keyword>
<organism evidence="2 3">
    <name type="scientific">Kineococcus xinjiangensis</name>
    <dbReference type="NCBI Taxonomy" id="512762"/>
    <lineage>
        <taxon>Bacteria</taxon>
        <taxon>Bacillati</taxon>
        <taxon>Actinomycetota</taxon>
        <taxon>Actinomycetes</taxon>
        <taxon>Kineosporiales</taxon>
        <taxon>Kineosporiaceae</taxon>
        <taxon>Kineococcus</taxon>
    </lineage>
</organism>
<keyword evidence="1" id="KW-0812">Transmembrane</keyword>
<name>A0A2S6IPJ7_9ACTN</name>
<feature type="transmembrane region" description="Helical" evidence="1">
    <location>
        <begin position="20"/>
        <end position="41"/>
    </location>
</feature>
<reference evidence="2 3" key="1">
    <citation type="submission" date="2018-02" db="EMBL/GenBank/DDBJ databases">
        <title>Genomic Encyclopedia of Archaeal and Bacterial Type Strains, Phase II (KMG-II): from individual species to whole genera.</title>
        <authorList>
            <person name="Goeker M."/>
        </authorList>
    </citation>
    <scope>NUCLEOTIDE SEQUENCE [LARGE SCALE GENOMIC DNA]</scope>
    <source>
        <strain evidence="2 3">DSM 22857</strain>
    </source>
</reference>
<gene>
    <name evidence="2" type="ORF">CLV92_105279</name>
</gene>
<dbReference type="RefSeq" id="WP_281256918.1">
    <property type="nucleotide sequence ID" value="NZ_PTJD01000005.1"/>
</dbReference>
<keyword evidence="1" id="KW-0472">Membrane</keyword>